<dbReference type="Proteomes" id="UP001597308">
    <property type="component" value="Unassembled WGS sequence"/>
</dbReference>
<organism evidence="1 2">
    <name type="scientific">Methylopila henanensis</name>
    <dbReference type="NCBI Taxonomy" id="873516"/>
    <lineage>
        <taxon>Bacteria</taxon>
        <taxon>Pseudomonadati</taxon>
        <taxon>Pseudomonadota</taxon>
        <taxon>Alphaproteobacteria</taxon>
        <taxon>Hyphomicrobiales</taxon>
        <taxon>Methylopilaceae</taxon>
        <taxon>Methylopila</taxon>
    </lineage>
</organism>
<gene>
    <name evidence="1" type="ORF">ACFSCV_01750</name>
</gene>
<sequence>MSERLELATRSPSRRRTSIRINGKDIGDDGRARPSAEVIARTIIDKRKKRTVAQKRARLDALAERYRD</sequence>
<dbReference type="RefSeq" id="WP_378796391.1">
    <property type="nucleotide sequence ID" value="NZ_JBHUER010000001.1"/>
</dbReference>
<keyword evidence="2" id="KW-1185">Reference proteome</keyword>
<accession>A0ABW4K0V0</accession>
<evidence type="ECO:0000313" key="2">
    <source>
        <dbReference type="Proteomes" id="UP001597308"/>
    </source>
</evidence>
<evidence type="ECO:0000313" key="1">
    <source>
        <dbReference type="EMBL" id="MFD1701717.1"/>
    </source>
</evidence>
<reference evidence="2" key="1">
    <citation type="journal article" date="2019" name="Int. J. Syst. Evol. Microbiol.">
        <title>The Global Catalogue of Microorganisms (GCM) 10K type strain sequencing project: providing services to taxonomists for standard genome sequencing and annotation.</title>
        <authorList>
            <consortium name="The Broad Institute Genomics Platform"/>
            <consortium name="The Broad Institute Genome Sequencing Center for Infectious Disease"/>
            <person name="Wu L."/>
            <person name="Ma J."/>
        </authorList>
    </citation>
    <scope>NUCLEOTIDE SEQUENCE [LARGE SCALE GENOMIC DNA]</scope>
    <source>
        <strain evidence="2">KCTC 23707</strain>
    </source>
</reference>
<name>A0ABW4K0V0_9HYPH</name>
<protein>
    <submittedName>
        <fullName evidence="1">Uncharacterized protein</fullName>
    </submittedName>
</protein>
<proteinExistence type="predicted"/>
<dbReference type="EMBL" id="JBHUER010000001">
    <property type="protein sequence ID" value="MFD1701717.1"/>
    <property type="molecule type" value="Genomic_DNA"/>
</dbReference>
<comment type="caution">
    <text evidence="1">The sequence shown here is derived from an EMBL/GenBank/DDBJ whole genome shotgun (WGS) entry which is preliminary data.</text>
</comment>